<evidence type="ECO:0000256" key="1">
    <source>
        <dbReference type="SAM" id="MobiDB-lite"/>
    </source>
</evidence>
<organism evidence="2 3">
    <name type="scientific">Rhinolophus ferrumequinum</name>
    <name type="common">Greater horseshoe bat</name>
    <dbReference type="NCBI Taxonomy" id="59479"/>
    <lineage>
        <taxon>Eukaryota</taxon>
        <taxon>Metazoa</taxon>
        <taxon>Chordata</taxon>
        <taxon>Craniata</taxon>
        <taxon>Vertebrata</taxon>
        <taxon>Euteleostomi</taxon>
        <taxon>Mammalia</taxon>
        <taxon>Eutheria</taxon>
        <taxon>Laurasiatheria</taxon>
        <taxon>Chiroptera</taxon>
        <taxon>Yinpterochiroptera</taxon>
        <taxon>Rhinolophoidea</taxon>
        <taxon>Rhinolophidae</taxon>
        <taxon>Rhinolophinae</taxon>
        <taxon>Rhinolophus</taxon>
    </lineage>
</organism>
<dbReference type="Proteomes" id="UP000585614">
    <property type="component" value="Unassembled WGS sequence"/>
</dbReference>
<feature type="region of interest" description="Disordered" evidence="1">
    <location>
        <begin position="125"/>
        <end position="158"/>
    </location>
</feature>
<sequence>MAASGHHGCLPEVGVDSPAPGSSPADSRLGSQEGAEGCNAGFSGAGEGSAAGGGGSVAGGNHLARPSSATFPGSPYSVCGQCLPGQGPRRRRLEQSHLTCPLQARGLRASLAQPWRVPTAARADFPARLPVPPSPARPEVAMDTRAASGSGVTAEAPG</sequence>
<evidence type="ECO:0000313" key="3">
    <source>
        <dbReference type="Proteomes" id="UP000585614"/>
    </source>
</evidence>
<accession>A0A7J7TM45</accession>
<evidence type="ECO:0000313" key="2">
    <source>
        <dbReference type="EMBL" id="KAF6301819.1"/>
    </source>
</evidence>
<comment type="caution">
    <text evidence="2">The sequence shown here is derived from an EMBL/GenBank/DDBJ whole genome shotgun (WGS) entry which is preliminary data.</text>
</comment>
<gene>
    <name evidence="2" type="ORF">mRhiFer1_008738</name>
</gene>
<feature type="compositionally biased region" description="Gly residues" evidence="1">
    <location>
        <begin position="43"/>
        <end position="58"/>
    </location>
</feature>
<proteinExistence type="predicted"/>
<dbReference type="AlphaFoldDB" id="A0A7J7TM45"/>
<protein>
    <submittedName>
        <fullName evidence="2">Uncharacterized protein</fullName>
    </submittedName>
</protein>
<reference evidence="2 3" key="1">
    <citation type="journal article" date="2020" name="Nature">
        <title>Six reference-quality genomes reveal evolution of bat adaptations.</title>
        <authorList>
            <person name="Jebb D."/>
            <person name="Huang Z."/>
            <person name="Pippel M."/>
            <person name="Hughes G.M."/>
            <person name="Lavrichenko K."/>
            <person name="Devanna P."/>
            <person name="Winkler S."/>
            <person name="Jermiin L.S."/>
            <person name="Skirmuntt E.C."/>
            <person name="Katzourakis A."/>
            <person name="Burkitt-Gray L."/>
            <person name="Ray D.A."/>
            <person name="Sullivan K.A.M."/>
            <person name="Roscito J.G."/>
            <person name="Kirilenko B.M."/>
            <person name="Davalos L.M."/>
            <person name="Corthals A.P."/>
            <person name="Power M.L."/>
            <person name="Jones G."/>
            <person name="Ransome R.D."/>
            <person name="Dechmann D.K.N."/>
            <person name="Locatelli A.G."/>
            <person name="Puechmaille S.J."/>
            <person name="Fedrigo O."/>
            <person name="Jarvis E.D."/>
            <person name="Hiller M."/>
            <person name="Vernes S.C."/>
            <person name="Myers E.W."/>
            <person name="Teeling E.C."/>
        </authorList>
    </citation>
    <scope>NUCLEOTIDE SEQUENCE [LARGE SCALE GENOMIC DNA]</scope>
    <source>
        <strain evidence="2">MRhiFer1</strain>
        <tissue evidence="2">Lung</tissue>
    </source>
</reference>
<dbReference type="EMBL" id="JACAGC010000019">
    <property type="protein sequence ID" value="KAF6301819.1"/>
    <property type="molecule type" value="Genomic_DNA"/>
</dbReference>
<feature type="compositionally biased region" description="Low complexity" evidence="1">
    <location>
        <begin position="13"/>
        <end position="27"/>
    </location>
</feature>
<feature type="region of interest" description="Disordered" evidence="1">
    <location>
        <begin position="1"/>
        <end position="76"/>
    </location>
</feature>
<name>A0A7J7TM45_RHIFE</name>